<evidence type="ECO:0000259" key="8">
    <source>
        <dbReference type="PROSITE" id="PS51898"/>
    </source>
</evidence>
<feature type="domain" description="Tyr recombinase" evidence="8">
    <location>
        <begin position="172"/>
        <end position="356"/>
    </location>
</feature>
<proteinExistence type="inferred from homology"/>
<gene>
    <name evidence="9" type="ORF">UFOPK2879_00967</name>
</gene>
<evidence type="ECO:0000256" key="4">
    <source>
        <dbReference type="ARBA" id="ARBA00023172"/>
    </source>
</evidence>
<evidence type="ECO:0000256" key="2">
    <source>
        <dbReference type="ARBA" id="ARBA00022908"/>
    </source>
</evidence>
<dbReference type="InterPro" id="IPR011010">
    <property type="entry name" value="DNA_brk_join_enz"/>
</dbReference>
<feature type="region of interest" description="Disordered" evidence="7">
    <location>
        <begin position="1"/>
        <end position="23"/>
    </location>
</feature>
<dbReference type="Gene3D" id="1.10.443.10">
    <property type="entry name" value="Intergrase catalytic core"/>
    <property type="match status" value="1"/>
</dbReference>
<dbReference type="AlphaFoldDB" id="A0A6J6VEW4"/>
<dbReference type="PANTHER" id="PTHR30629:SF2">
    <property type="entry name" value="PROPHAGE INTEGRASE INTS-RELATED"/>
    <property type="match status" value="1"/>
</dbReference>
<dbReference type="InterPro" id="IPR013762">
    <property type="entry name" value="Integrase-like_cat_sf"/>
</dbReference>
<dbReference type="EMBL" id="CAEZZN010000033">
    <property type="protein sequence ID" value="CAB4770264.1"/>
    <property type="molecule type" value="Genomic_DNA"/>
</dbReference>
<keyword evidence="3" id="KW-0238">DNA-binding</keyword>
<dbReference type="PROSITE" id="PS51898">
    <property type="entry name" value="TYR_RECOMBINASE"/>
    <property type="match status" value="1"/>
</dbReference>
<dbReference type="GO" id="GO:0006310">
    <property type="term" value="P:DNA recombination"/>
    <property type="evidence" value="ECO:0007669"/>
    <property type="project" value="UniProtKB-KW"/>
</dbReference>
<evidence type="ECO:0000313" key="9">
    <source>
        <dbReference type="EMBL" id="CAB4770264.1"/>
    </source>
</evidence>
<dbReference type="InterPro" id="IPR050808">
    <property type="entry name" value="Phage_Integrase"/>
</dbReference>
<evidence type="ECO:0000256" key="6">
    <source>
        <dbReference type="ARBA" id="ARBA00023296"/>
    </source>
</evidence>
<dbReference type="GO" id="GO:0044826">
    <property type="term" value="P:viral genome integration into host DNA"/>
    <property type="evidence" value="ECO:0007669"/>
    <property type="project" value="UniProtKB-KW"/>
</dbReference>
<dbReference type="InterPro" id="IPR002104">
    <property type="entry name" value="Integrase_catalytic"/>
</dbReference>
<dbReference type="GO" id="GO:0046718">
    <property type="term" value="P:symbiont entry into host cell"/>
    <property type="evidence" value="ECO:0007669"/>
    <property type="project" value="UniProtKB-KW"/>
</dbReference>
<dbReference type="Pfam" id="PF00589">
    <property type="entry name" value="Phage_integrase"/>
    <property type="match status" value="1"/>
</dbReference>
<keyword evidence="5" id="KW-1179">Viral genome integration</keyword>
<dbReference type="PANTHER" id="PTHR30629">
    <property type="entry name" value="PROPHAGE INTEGRASE"/>
    <property type="match status" value="1"/>
</dbReference>
<keyword evidence="6" id="KW-1160">Virus entry into host cell</keyword>
<evidence type="ECO:0000256" key="1">
    <source>
        <dbReference type="ARBA" id="ARBA00008857"/>
    </source>
</evidence>
<accession>A0A6J6VEW4</accession>
<keyword evidence="4" id="KW-0233">DNA recombination</keyword>
<evidence type="ECO:0000256" key="7">
    <source>
        <dbReference type="SAM" id="MobiDB-lite"/>
    </source>
</evidence>
<dbReference type="Gene3D" id="1.10.150.130">
    <property type="match status" value="1"/>
</dbReference>
<dbReference type="InterPro" id="IPR010998">
    <property type="entry name" value="Integrase_recombinase_N"/>
</dbReference>
<comment type="similarity">
    <text evidence="1">Belongs to the 'phage' integrase family.</text>
</comment>
<keyword evidence="2" id="KW-0229">DNA integration</keyword>
<dbReference type="SUPFAM" id="SSF56349">
    <property type="entry name" value="DNA breaking-rejoining enzymes"/>
    <property type="match status" value="1"/>
</dbReference>
<dbReference type="GO" id="GO:0003677">
    <property type="term" value="F:DNA binding"/>
    <property type="evidence" value="ECO:0007669"/>
    <property type="project" value="UniProtKB-KW"/>
</dbReference>
<organism evidence="9">
    <name type="scientific">freshwater metagenome</name>
    <dbReference type="NCBI Taxonomy" id="449393"/>
    <lineage>
        <taxon>unclassified sequences</taxon>
        <taxon>metagenomes</taxon>
        <taxon>ecological metagenomes</taxon>
    </lineage>
</organism>
<dbReference type="CDD" id="cd01189">
    <property type="entry name" value="INT_ICEBs1_C_like"/>
    <property type="match status" value="1"/>
</dbReference>
<sequence length="380" mass="41793">MSTHKLKGLKGNGYQARWTDPAGSRRAKNFKTKAEAQRYEAEMTTAVRRGEYSDPQAGKAKLSSVYENWKASSVGLKPKTKASYDSLWTCMVQPVWGNRSISGISRSAVKTWISESKSITGKTVSASRMKQGYVLLKLLLDHAVDMNLINRNPIQSGSRSGKNLLPRIEVQKQKRALEKDELLALANNSGEYRLLILVAGLLGIRWAELVAITPEDFDFKKKTITVSKSLSEISGRFELVTPKSGKARILPLLNILEKNLKAICLATPEGEPIFKSRKGGYLRHSNFMKRVFSPALVKANVRHITFHELRDTAISQAIASGADVIAISRIAGHANPSITLNVYGHLLKDSMGAIQRALDESYADMNSGNPSGNQQLPSAS</sequence>
<dbReference type="GO" id="GO:0015074">
    <property type="term" value="P:DNA integration"/>
    <property type="evidence" value="ECO:0007669"/>
    <property type="project" value="UniProtKB-KW"/>
</dbReference>
<name>A0A6J6VEW4_9ZZZZ</name>
<reference evidence="9" key="1">
    <citation type="submission" date="2020-05" db="EMBL/GenBank/DDBJ databases">
        <authorList>
            <person name="Chiriac C."/>
            <person name="Salcher M."/>
            <person name="Ghai R."/>
            <person name="Kavagutti S V."/>
        </authorList>
    </citation>
    <scope>NUCLEOTIDE SEQUENCE</scope>
</reference>
<evidence type="ECO:0000256" key="5">
    <source>
        <dbReference type="ARBA" id="ARBA00023195"/>
    </source>
</evidence>
<dbReference type="GO" id="GO:0075713">
    <property type="term" value="P:establishment of integrated proviral latency"/>
    <property type="evidence" value="ECO:0007669"/>
    <property type="project" value="UniProtKB-KW"/>
</dbReference>
<protein>
    <submittedName>
        <fullName evidence="9">Unannotated protein</fullName>
    </submittedName>
</protein>
<evidence type="ECO:0000256" key="3">
    <source>
        <dbReference type="ARBA" id="ARBA00023125"/>
    </source>
</evidence>